<dbReference type="AlphaFoldDB" id="A0A9W8YBN2"/>
<feature type="region of interest" description="Disordered" evidence="1">
    <location>
        <begin position="240"/>
        <end position="280"/>
    </location>
</feature>
<comment type="caution">
    <text evidence="2">The sequence shown here is derived from an EMBL/GenBank/DDBJ whole genome shotgun (WGS) entry which is preliminary data.</text>
</comment>
<reference evidence="2" key="1">
    <citation type="submission" date="2022-10" db="EMBL/GenBank/DDBJ databases">
        <title>Tapping the CABI collections for fungal endophytes: first genome assemblies for Collariella, Neodidymelliopsis, Ascochyta clinopodiicola, Didymella pomorum, Didymosphaeria variabile, Neocosmospora piperis and Neocucurbitaria cava.</title>
        <authorList>
            <person name="Hill R."/>
        </authorList>
    </citation>
    <scope>NUCLEOTIDE SEQUENCE</scope>
    <source>
        <strain evidence="2">IMI 356814</strain>
    </source>
</reference>
<gene>
    <name evidence="2" type="ORF">N0V83_003318</name>
</gene>
<dbReference type="EMBL" id="JAPEUY010000005">
    <property type="protein sequence ID" value="KAJ4373027.1"/>
    <property type="molecule type" value="Genomic_DNA"/>
</dbReference>
<evidence type="ECO:0000313" key="3">
    <source>
        <dbReference type="Proteomes" id="UP001140560"/>
    </source>
</evidence>
<name>A0A9W8YBN2_9PLEO</name>
<dbReference type="OrthoDB" id="3642826at2759"/>
<evidence type="ECO:0000256" key="1">
    <source>
        <dbReference type="SAM" id="MobiDB-lite"/>
    </source>
</evidence>
<dbReference type="Proteomes" id="UP001140560">
    <property type="component" value="Unassembled WGS sequence"/>
</dbReference>
<feature type="compositionally biased region" description="Polar residues" evidence="1">
    <location>
        <begin position="712"/>
        <end position="721"/>
    </location>
</feature>
<sequence length="765" mass="76857">MTTAAPNFTNADSYTLITNTATFDAASALESDYACTSSYSYVSEWDFTITMCMEYTEKPTAAATSIAYRTAAAPFPPDGLIPVTDAYLYDLYSDGQPSATATISIAPNVTHIETSATPFVYFTAYEIESGNTTKTVQLRSTYAYPYWLKGVEQEATATGSLPEGFLDQIPQSACDAGQLQATVTVLIVVDLYYQNWPNANPFIVHVESSVLGFDDPTVGINNDGTSRGVPLTIADWDLPGATTPTSVSLKPAQQPDPAPTTHAGNHNAATQEPKMPNEPQPTQVTVGTIGTAPVVVGPSSEVVVGSQTLRPGGPAITIGGITTVSLAPSATAIVVGGTTSQLPQVFVPPAQSAARPPPVLTIGSSTLTPNAATQFFVAPGQTLTPGGVATVDGTVVSLAPSASFVVIGGSTQLLPTAAPVATSPPEIVVGGTTITAQPTLGRSGNSINQDNSSQGPTFVVWGQTLAPGGPAITVSGTTLSLAPSGSFVVINGITSTVADPAALATSSPTLTIGGGVFSPVAGSGTTFVISGQTLAPGGSAITVSGTTVSLAPSASFVVINGVTSTIANPSAAQITPPPLTVGNDVFKPLPGTGTSYLIGSSILTPGGIVVVAGTTISLAPGATALVINGQTSLIAPQAQNVITNAPLLTVGSQTYTAVAGTTFIIDGQTLTPGGTITVNGTTISLAPGATELIYGSSGRSTTTALFPATTTRSQSVTSISNPRAGASGSNGQAAATSHQGAAASKSETQSWILSSLLTIMGLLLA</sequence>
<feature type="region of interest" description="Disordered" evidence="1">
    <location>
        <begin position="708"/>
        <end position="742"/>
    </location>
</feature>
<accession>A0A9W8YBN2</accession>
<feature type="compositionally biased region" description="Low complexity" evidence="1">
    <location>
        <begin position="724"/>
        <end position="742"/>
    </location>
</feature>
<protein>
    <submittedName>
        <fullName evidence="2">Uncharacterized protein</fullName>
    </submittedName>
</protein>
<proteinExistence type="predicted"/>
<keyword evidence="3" id="KW-1185">Reference proteome</keyword>
<organism evidence="2 3">
    <name type="scientific">Neocucurbitaria cava</name>
    <dbReference type="NCBI Taxonomy" id="798079"/>
    <lineage>
        <taxon>Eukaryota</taxon>
        <taxon>Fungi</taxon>
        <taxon>Dikarya</taxon>
        <taxon>Ascomycota</taxon>
        <taxon>Pezizomycotina</taxon>
        <taxon>Dothideomycetes</taxon>
        <taxon>Pleosporomycetidae</taxon>
        <taxon>Pleosporales</taxon>
        <taxon>Pleosporineae</taxon>
        <taxon>Cucurbitariaceae</taxon>
        <taxon>Neocucurbitaria</taxon>
    </lineage>
</organism>
<evidence type="ECO:0000313" key="2">
    <source>
        <dbReference type="EMBL" id="KAJ4373027.1"/>
    </source>
</evidence>